<dbReference type="KEGG" id="pms:KNP414_01690"/>
<evidence type="ECO:0000313" key="2">
    <source>
        <dbReference type="Proteomes" id="UP000006620"/>
    </source>
</evidence>
<gene>
    <name evidence="1" type="ordered locus">KNP414_01690</name>
</gene>
<proteinExistence type="predicted"/>
<organism evidence="1 2">
    <name type="scientific">Paenibacillus mucilaginosus (strain KNP414)</name>
    <dbReference type="NCBI Taxonomy" id="1036673"/>
    <lineage>
        <taxon>Bacteria</taxon>
        <taxon>Bacillati</taxon>
        <taxon>Bacillota</taxon>
        <taxon>Bacilli</taxon>
        <taxon>Bacillales</taxon>
        <taxon>Paenibacillaceae</taxon>
        <taxon>Paenibacillus</taxon>
    </lineage>
</organism>
<sequence>MLYYLTSKTRNKLHHRLFELIRYTILKSLDRYKIENLGKSSNIYEPQQYLIARAS</sequence>
<reference evidence="1 2" key="2">
    <citation type="journal article" date="2013" name="Genome Announc.">
        <title>Genome Sequence of Growth-Improving Paenibacillus mucilaginosus Strain KNP414.</title>
        <authorList>
            <person name="Lu J.J."/>
            <person name="Wang J.F."/>
            <person name="Hu X.F."/>
        </authorList>
    </citation>
    <scope>NUCLEOTIDE SEQUENCE [LARGE SCALE GENOMIC DNA]</scope>
    <source>
        <strain evidence="1 2">KNP414</strain>
    </source>
</reference>
<dbReference type="AlphaFoldDB" id="F8FPM8"/>
<protein>
    <submittedName>
        <fullName evidence="1">Uncharacterized protein</fullName>
    </submittedName>
</protein>
<evidence type="ECO:0000313" key="1">
    <source>
        <dbReference type="EMBL" id="AEI40252.1"/>
    </source>
</evidence>
<dbReference type="EMBL" id="CP002869">
    <property type="protein sequence ID" value="AEI40252.1"/>
    <property type="molecule type" value="Genomic_DNA"/>
</dbReference>
<accession>F8FPM8</accession>
<reference evidence="2" key="1">
    <citation type="submission" date="2011-06" db="EMBL/GenBank/DDBJ databases">
        <title>Complete genome sequence of Paenibacillus mucilaginosus KNP414.</title>
        <authorList>
            <person name="Wang J."/>
            <person name="Hu S."/>
            <person name="Hu X."/>
            <person name="Zhang B."/>
            <person name="Dong D."/>
            <person name="Zhang S."/>
            <person name="Zhao K."/>
            <person name="Wu D."/>
        </authorList>
    </citation>
    <scope>NUCLEOTIDE SEQUENCE [LARGE SCALE GENOMIC DNA]</scope>
    <source>
        <strain evidence="2">KNP414</strain>
    </source>
</reference>
<name>F8FPM8_PAEMK</name>
<dbReference type="Proteomes" id="UP000006620">
    <property type="component" value="Chromosome"/>
</dbReference>
<dbReference type="HOGENOM" id="CLU_3027972_0_0_9"/>